<feature type="compositionally biased region" description="Low complexity" evidence="1">
    <location>
        <begin position="9"/>
        <end position="30"/>
    </location>
</feature>
<name>A0A8T9QG75_9BACT</name>
<organism evidence="2 3">
    <name type="scientific">Hymenobacter cellulosilyticus</name>
    <dbReference type="NCBI Taxonomy" id="2932248"/>
    <lineage>
        <taxon>Bacteria</taxon>
        <taxon>Pseudomonadati</taxon>
        <taxon>Bacteroidota</taxon>
        <taxon>Cytophagia</taxon>
        <taxon>Cytophagales</taxon>
        <taxon>Hymenobacteraceae</taxon>
        <taxon>Hymenobacter</taxon>
    </lineage>
</organism>
<dbReference type="Proteomes" id="UP000831796">
    <property type="component" value="Chromosome"/>
</dbReference>
<evidence type="ECO:0000313" key="2">
    <source>
        <dbReference type="EMBL" id="UOQ73833.1"/>
    </source>
</evidence>
<gene>
    <name evidence="2" type="ORF">MUN79_07945</name>
</gene>
<protein>
    <submittedName>
        <fullName evidence="2">Uncharacterized protein</fullName>
    </submittedName>
</protein>
<dbReference type="KEGG" id="hcu:MUN79_07945"/>
<evidence type="ECO:0000256" key="1">
    <source>
        <dbReference type="SAM" id="MobiDB-lite"/>
    </source>
</evidence>
<sequence length="146" mass="15416">MRLRRKARAATQAAAGALTRTARQTGRTVGKGVKQVAGGAKSVLDTVAVAATELREPLRKAGRLLESKLSGPLAGRAVEVQSGLPGRDTVLTTVPVPAPEARKTYDYHKWQVSFVGPLGSNWLRSGRSVNDISLNVLAGYAAGVRE</sequence>
<dbReference type="EMBL" id="CP095046">
    <property type="protein sequence ID" value="UOQ73833.1"/>
    <property type="molecule type" value="Genomic_DNA"/>
</dbReference>
<dbReference type="AlphaFoldDB" id="A0A8T9QG75"/>
<reference evidence="2" key="1">
    <citation type="submission" date="2022-04" db="EMBL/GenBank/DDBJ databases">
        <title>Hymenobacter sp. isolated from the air.</title>
        <authorList>
            <person name="Won M."/>
            <person name="Lee C.-M."/>
            <person name="Woen H.-Y."/>
            <person name="Kwon S.-W."/>
        </authorList>
    </citation>
    <scope>NUCLEOTIDE SEQUENCE</scope>
    <source>
        <strain evidence="2">5116S-3</strain>
    </source>
</reference>
<proteinExistence type="predicted"/>
<feature type="region of interest" description="Disordered" evidence="1">
    <location>
        <begin position="1"/>
        <end position="30"/>
    </location>
</feature>
<evidence type="ECO:0000313" key="3">
    <source>
        <dbReference type="Proteomes" id="UP000831796"/>
    </source>
</evidence>
<accession>A0A8T9QG75</accession>
<keyword evidence="3" id="KW-1185">Reference proteome</keyword>
<dbReference type="RefSeq" id="WP_244677181.1">
    <property type="nucleotide sequence ID" value="NZ_CP095046.1"/>
</dbReference>